<dbReference type="GO" id="GO:0046872">
    <property type="term" value="F:metal ion binding"/>
    <property type="evidence" value="ECO:0007669"/>
    <property type="project" value="UniProtKB-KW"/>
</dbReference>
<evidence type="ECO:0000256" key="1">
    <source>
        <dbReference type="ARBA" id="ARBA00004167"/>
    </source>
</evidence>
<comment type="catalytic activity">
    <reaction evidence="10">
        <text>a quinol + 2 Fe(III)-[cytochrome c](out) = a quinone + 2 Fe(II)-[cytochrome c](out) + 2 H(+)(out)</text>
        <dbReference type="Rhea" id="RHEA:11484"/>
        <dbReference type="Rhea" id="RHEA-COMP:10350"/>
        <dbReference type="Rhea" id="RHEA-COMP:14399"/>
        <dbReference type="ChEBI" id="CHEBI:15378"/>
        <dbReference type="ChEBI" id="CHEBI:24646"/>
        <dbReference type="ChEBI" id="CHEBI:29033"/>
        <dbReference type="ChEBI" id="CHEBI:29034"/>
        <dbReference type="ChEBI" id="CHEBI:132124"/>
        <dbReference type="EC" id="7.1.1.8"/>
    </reaction>
</comment>
<evidence type="ECO:0000313" key="13">
    <source>
        <dbReference type="EMBL" id="GAP34141.1"/>
    </source>
</evidence>
<comment type="miscellaneous">
    <text evidence="10">The Rieske protein is a high potential 2Fe-2S protein.</text>
</comment>
<keyword evidence="2" id="KW-0812">Transmembrane</keyword>
<keyword evidence="8" id="KW-0472">Membrane</keyword>
<comment type="subcellular location">
    <subcellularLocation>
        <location evidence="1">Membrane</location>
        <topology evidence="1">Single-pass membrane protein</topology>
    </subcellularLocation>
</comment>
<keyword evidence="3" id="KW-0001">2Fe-2S</keyword>
<evidence type="ECO:0000313" key="14">
    <source>
        <dbReference type="Proteomes" id="UP000037660"/>
    </source>
</evidence>
<dbReference type="Gene3D" id="2.102.10.10">
    <property type="entry name" value="Rieske [2Fe-2S] iron-sulphur domain"/>
    <property type="match status" value="1"/>
</dbReference>
<dbReference type="PRINTS" id="PR00162">
    <property type="entry name" value="RIESKE"/>
</dbReference>
<keyword evidence="5" id="KW-1133">Transmembrane helix</keyword>
<dbReference type="SUPFAM" id="SSF50022">
    <property type="entry name" value="ISP domain"/>
    <property type="match status" value="1"/>
</dbReference>
<dbReference type="InterPro" id="IPR006317">
    <property type="entry name" value="Ubiquinol_cyt_c_Rdtase_Fe-S-su"/>
</dbReference>
<keyword evidence="14" id="KW-1185">Reference proteome</keyword>
<evidence type="ECO:0000259" key="12">
    <source>
        <dbReference type="PROSITE" id="PS51296"/>
    </source>
</evidence>
<keyword evidence="6" id="KW-0408">Iron</keyword>
<dbReference type="CDD" id="cd03470">
    <property type="entry name" value="Rieske_cytochrome_bc1"/>
    <property type="match status" value="1"/>
</dbReference>
<protein>
    <recommendedName>
        <fullName evidence="10">Ubiquinol-cytochrome c reductase iron-sulfur subunit</fullName>
        <ecNumber evidence="10">7.1.1.8</ecNumber>
    </recommendedName>
</protein>
<dbReference type="STRING" id="1547922.ISF6_3920"/>
<evidence type="ECO:0000256" key="3">
    <source>
        <dbReference type="ARBA" id="ARBA00022714"/>
    </source>
</evidence>
<evidence type="ECO:0000256" key="7">
    <source>
        <dbReference type="ARBA" id="ARBA00023014"/>
    </source>
</evidence>
<dbReference type="Pfam" id="PF00355">
    <property type="entry name" value="Rieske"/>
    <property type="match status" value="1"/>
</dbReference>
<dbReference type="EC" id="7.1.1.8" evidence="10"/>
<dbReference type="GO" id="GO:0008121">
    <property type="term" value="F:quinol-cytochrome-c reductase activity"/>
    <property type="evidence" value="ECO:0007669"/>
    <property type="project" value="UniProtKB-EC"/>
</dbReference>
<comment type="subunit">
    <text evidence="11">The main subunits of complex b-c1 are: cytochrome b, cytochrome c1 and the Rieske protein.</text>
</comment>
<dbReference type="EMBL" id="BBYR01000006">
    <property type="protein sequence ID" value="GAP34141.1"/>
    <property type="molecule type" value="Genomic_DNA"/>
</dbReference>
<accession>A0A0K8NUQ6</accession>
<reference evidence="14" key="1">
    <citation type="submission" date="2015-07" db="EMBL/GenBank/DDBJ databases">
        <title>Discovery of a poly(ethylene terephthalate assimilation.</title>
        <authorList>
            <person name="Yoshida S."/>
            <person name="Hiraga K."/>
            <person name="Takehana T."/>
            <person name="Taniguchi I."/>
            <person name="Yamaji H."/>
            <person name="Maeda Y."/>
            <person name="Toyohara K."/>
            <person name="Miyamoto K."/>
            <person name="Kimura Y."/>
            <person name="Oda K."/>
        </authorList>
    </citation>
    <scope>NUCLEOTIDE SEQUENCE [LARGE SCALE GENOMIC DNA]</scope>
    <source>
        <strain evidence="14">NBRC 110686 / TISTR 2288 / 201-F6</strain>
    </source>
</reference>
<reference evidence="13 14" key="2">
    <citation type="journal article" date="2016" name="Science">
        <title>A bacterium that degrades and assimilates poly(ethylene terephthalate).</title>
        <authorList>
            <person name="Yoshida S."/>
            <person name="Hiraga K."/>
            <person name="Takehana T."/>
            <person name="Taniguchi I."/>
            <person name="Yamaji H."/>
            <person name="Maeda Y."/>
            <person name="Toyohara K."/>
            <person name="Miyamoto K."/>
            <person name="Kimura Y."/>
            <person name="Oda K."/>
        </authorList>
    </citation>
    <scope>NUCLEOTIDE SEQUENCE [LARGE SCALE GENOMIC DNA]</scope>
    <source>
        <strain evidence="14">NBRC 110686 / TISTR 2288 / 201-F6</strain>
    </source>
</reference>
<dbReference type="GO" id="GO:0016020">
    <property type="term" value="C:membrane"/>
    <property type="evidence" value="ECO:0007669"/>
    <property type="project" value="UniProtKB-SubCell"/>
</dbReference>
<dbReference type="NCBIfam" id="TIGR01416">
    <property type="entry name" value="Rieske_proteo"/>
    <property type="match status" value="1"/>
</dbReference>
<dbReference type="AlphaFoldDB" id="A0A0K8NUQ6"/>
<proteinExistence type="predicted"/>
<comment type="cofactor">
    <cofactor evidence="10">
        <name>[2Fe-2S] cluster</name>
        <dbReference type="ChEBI" id="CHEBI:190135"/>
    </cofactor>
    <text evidence="10">Binds 1 [2Fe-2S] cluster per subunit.</text>
</comment>
<gene>
    <name evidence="13" type="ORF">ISF6_3920</name>
</gene>
<evidence type="ECO:0000256" key="5">
    <source>
        <dbReference type="ARBA" id="ARBA00022989"/>
    </source>
</evidence>
<dbReference type="InterPro" id="IPR014349">
    <property type="entry name" value="Rieske_Fe-S_prot"/>
</dbReference>
<dbReference type="InterPro" id="IPR036922">
    <property type="entry name" value="Rieske_2Fe-2S_sf"/>
</dbReference>
<dbReference type="PANTHER" id="PTHR10134">
    <property type="entry name" value="CYTOCHROME B-C1 COMPLEX SUBUNIT RIESKE, MITOCHONDRIAL"/>
    <property type="match status" value="1"/>
</dbReference>
<keyword evidence="13" id="KW-0560">Oxidoreductase</keyword>
<keyword evidence="7" id="KW-0411">Iron-sulfur</keyword>
<dbReference type="Proteomes" id="UP000037660">
    <property type="component" value="Unassembled WGS sequence"/>
</dbReference>
<evidence type="ECO:0000256" key="4">
    <source>
        <dbReference type="ARBA" id="ARBA00022723"/>
    </source>
</evidence>
<dbReference type="InterPro" id="IPR017941">
    <property type="entry name" value="Rieske_2Fe-2S"/>
</dbReference>
<name>A0A0K8NUQ6_PISS1</name>
<feature type="domain" description="Rieske" evidence="12">
    <location>
        <begin position="62"/>
        <end position="164"/>
    </location>
</feature>
<dbReference type="GO" id="GO:0051537">
    <property type="term" value="F:2 iron, 2 sulfur cluster binding"/>
    <property type="evidence" value="ECO:0007669"/>
    <property type="project" value="UniProtKB-KW"/>
</dbReference>
<keyword evidence="4" id="KW-0479">Metal-binding</keyword>
<sequence>MVATAVPFVASFAPSEKARALGAPVDVDLGSLRPGELRTVEWRGKPVFVLRRTPEMIDALVRHDALLADPQSRRSEQPEAAHNALRSSRPDLAVIEAVCTHLGCVPTFRPTPGSPDIGAQWPGGFYCPCHGSKFDLAGRVFKNVPAPTNLTVPPHRFLSEAALLIGADPST</sequence>
<keyword evidence="10" id="KW-0249">Electron transport</keyword>
<evidence type="ECO:0000256" key="11">
    <source>
        <dbReference type="RuleBase" id="RU004497"/>
    </source>
</evidence>
<evidence type="ECO:0000256" key="6">
    <source>
        <dbReference type="ARBA" id="ARBA00023004"/>
    </source>
</evidence>
<keyword evidence="9" id="KW-1015">Disulfide bond</keyword>
<dbReference type="GO" id="GO:0016491">
    <property type="term" value="F:oxidoreductase activity"/>
    <property type="evidence" value="ECO:0007669"/>
    <property type="project" value="UniProtKB-KW"/>
</dbReference>
<dbReference type="InterPro" id="IPR005805">
    <property type="entry name" value="Rieske_Fe-S_prot_C"/>
</dbReference>
<organism evidence="13 14">
    <name type="scientific">Piscinibacter sakaiensis</name>
    <name type="common">Ideonella sakaiensis</name>
    <dbReference type="NCBI Taxonomy" id="1547922"/>
    <lineage>
        <taxon>Bacteria</taxon>
        <taxon>Pseudomonadati</taxon>
        <taxon>Pseudomonadota</taxon>
        <taxon>Betaproteobacteria</taxon>
        <taxon>Burkholderiales</taxon>
        <taxon>Sphaerotilaceae</taxon>
        <taxon>Piscinibacter</taxon>
    </lineage>
</organism>
<evidence type="ECO:0000256" key="10">
    <source>
        <dbReference type="RuleBase" id="RU004494"/>
    </source>
</evidence>
<dbReference type="PROSITE" id="PS51296">
    <property type="entry name" value="RIESKE"/>
    <property type="match status" value="1"/>
</dbReference>
<comment type="caution">
    <text evidence="13">The sequence shown here is derived from an EMBL/GenBank/DDBJ whole genome shotgun (WGS) entry which is preliminary data.</text>
</comment>
<evidence type="ECO:0000256" key="9">
    <source>
        <dbReference type="ARBA" id="ARBA00023157"/>
    </source>
</evidence>
<evidence type="ECO:0000256" key="2">
    <source>
        <dbReference type="ARBA" id="ARBA00022692"/>
    </source>
</evidence>
<evidence type="ECO:0000256" key="8">
    <source>
        <dbReference type="ARBA" id="ARBA00023136"/>
    </source>
</evidence>
<keyword evidence="10" id="KW-0813">Transport</keyword>